<dbReference type="Pfam" id="PF00175">
    <property type="entry name" value="NAD_binding_1"/>
    <property type="match status" value="1"/>
</dbReference>
<evidence type="ECO:0000256" key="5">
    <source>
        <dbReference type="ARBA" id="ARBA00022827"/>
    </source>
</evidence>
<dbReference type="OrthoDB" id="9796486at2"/>
<feature type="domain" description="FAD-binding FR-type" evidence="9">
    <location>
        <begin position="1"/>
        <end position="101"/>
    </location>
</feature>
<gene>
    <name evidence="10" type="ORF">Dform_00364</name>
</gene>
<dbReference type="InterPro" id="IPR050415">
    <property type="entry name" value="MRET"/>
</dbReference>
<dbReference type="PANTHER" id="PTHR47354:SF6">
    <property type="entry name" value="NADH OXIDOREDUCTASE HCR"/>
    <property type="match status" value="1"/>
</dbReference>
<dbReference type="KEGG" id="dfo:Dform_00364"/>
<keyword evidence="11" id="KW-1185">Reference proteome</keyword>
<evidence type="ECO:0000256" key="1">
    <source>
        <dbReference type="ARBA" id="ARBA00001974"/>
    </source>
</evidence>
<dbReference type="Proteomes" id="UP000185934">
    <property type="component" value="Chromosome"/>
</dbReference>
<sequence>MWQFDSEFTDIIQRTPSVKSFHLPIHIQNAPYKPGQFFFLTIKINGQEAVHHFTISSSPTDQGYIEFTKRITPHEFSQALDNMSPGDWAHLQGPAGEFVLPSEGSKIAFLTGGIGITPVRSMLRYISHQKLNYDVVLLYGNGSAEEIVFRDELEEIVRSNHSIRVVHVLSGPNIPPDWTGKTGFINKDLVMELVPDYMDRLFYMSGPPKMVMILVEQISALKVPQEHIFRDSFTGYD</sequence>
<proteinExistence type="predicted"/>
<evidence type="ECO:0000313" key="10">
    <source>
        <dbReference type="EMBL" id="APV43724.1"/>
    </source>
</evidence>
<dbReference type="GO" id="GO:0016491">
    <property type="term" value="F:oxidoreductase activity"/>
    <property type="evidence" value="ECO:0007669"/>
    <property type="project" value="UniProtKB-KW"/>
</dbReference>
<keyword evidence="4" id="KW-0479">Metal-binding</keyword>
<dbReference type="InterPro" id="IPR017938">
    <property type="entry name" value="Riboflavin_synthase-like_b-brl"/>
</dbReference>
<evidence type="ECO:0000256" key="4">
    <source>
        <dbReference type="ARBA" id="ARBA00022723"/>
    </source>
</evidence>
<keyword evidence="3" id="KW-0001">2Fe-2S</keyword>
<name>A0A1P8F5H1_9CHLR</name>
<accession>A0A1P8F5H1</accession>
<dbReference type="Gene3D" id="2.40.30.10">
    <property type="entry name" value="Translation factors"/>
    <property type="match status" value="1"/>
</dbReference>
<evidence type="ECO:0000256" key="7">
    <source>
        <dbReference type="ARBA" id="ARBA00023004"/>
    </source>
</evidence>
<reference evidence="11" key="1">
    <citation type="submission" date="2016-11" db="EMBL/GenBank/DDBJ databases">
        <title>Dehalogenimonas formicexedens sp. nov., a chlorinated alkane respiring bacterium isolated from contaminated groundwater.</title>
        <authorList>
            <person name="Key T.A."/>
            <person name="Bowman K.S."/>
            <person name="Lee I."/>
            <person name="Chun J."/>
            <person name="Albuquerque L."/>
            <person name="da Costa M.S."/>
            <person name="Rainey F.A."/>
            <person name="Moe W.M."/>
        </authorList>
    </citation>
    <scope>NUCLEOTIDE SEQUENCE [LARGE SCALE GENOMIC DNA]</scope>
    <source>
        <strain evidence="11">NSZ-14</strain>
    </source>
</reference>
<dbReference type="SUPFAM" id="SSF52343">
    <property type="entry name" value="Ferredoxin reductase-like, C-terminal NADP-linked domain"/>
    <property type="match status" value="1"/>
</dbReference>
<dbReference type="RefSeq" id="WP_076003507.1">
    <property type="nucleotide sequence ID" value="NZ_CP018258.1"/>
</dbReference>
<dbReference type="SUPFAM" id="SSF63380">
    <property type="entry name" value="Riboflavin synthase domain-like"/>
    <property type="match status" value="1"/>
</dbReference>
<dbReference type="InterPro" id="IPR017927">
    <property type="entry name" value="FAD-bd_FR_type"/>
</dbReference>
<dbReference type="PANTHER" id="PTHR47354">
    <property type="entry name" value="NADH OXIDOREDUCTASE HCR"/>
    <property type="match status" value="1"/>
</dbReference>
<dbReference type="InterPro" id="IPR001433">
    <property type="entry name" value="OxRdtase_FAD/NAD-bd"/>
</dbReference>
<dbReference type="GO" id="GO:0046872">
    <property type="term" value="F:metal ion binding"/>
    <property type="evidence" value="ECO:0007669"/>
    <property type="project" value="UniProtKB-KW"/>
</dbReference>
<organism evidence="10 11">
    <name type="scientific">Dehalogenimonas formicexedens</name>
    <dbReference type="NCBI Taxonomy" id="1839801"/>
    <lineage>
        <taxon>Bacteria</taxon>
        <taxon>Bacillati</taxon>
        <taxon>Chloroflexota</taxon>
        <taxon>Dehalococcoidia</taxon>
        <taxon>Dehalococcoidales</taxon>
        <taxon>Dehalococcoidaceae</taxon>
        <taxon>Dehalogenimonas</taxon>
    </lineage>
</organism>
<evidence type="ECO:0000256" key="8">
    <source>
        <dbReference type="ARBA" id="ARBA00023014"/>
    </source>
</evidence>
<dbReference type="EMBL" id="CP018258">
    <property type="protein sequence ID" value="APV43724.1"/>
    <property type="molecule type" value="Genomic_DNA"/>
</dbReference>
<dbReference type="InterPro" id="IPR039261">
    <property type="entry name" value="FNR_nucleotide-bd"/>
</dbReference>
<protein>
    <submittedName>
        <fullName evidence="10">Ferredoxin-NADP reductase</fullName>
    </submittedName>
</protein>
<dbReference type="Gene3D" id="3.40.50.80">
    <property type="entry name" value="Nucleotide-binding domain of ferredoxin-NADP reductase (FNR) module"/>
    <property type="match status" value="1"/>
</dbReference>
<dbReference type="InterPro" id="IPR008333">
    <property type="entry name" value="Cbr1-like_FAD-bd_dom"/>
</dbReference>
<keyword evidence="8" id="KW-0411">Iron-sulfur</keyword>
<evidence type="ECO:0000256" key="3">
    <source>
        <dbReference type="ARBA" id="ARBA00022714"/>
    </source>
</evidence>
<keyword evidence="7" id="KW-0408">Iron</keyword>
<evidence type="ECO:0000256" key="6">
    <source>
        <dbReference type="ARBA" id="ARBA00023002"/>
    </source>
</evidence>
<dbReference type="PRINTS" id="PR00406">
    <property type="entry name" value="CYTB5RDTASE"/>
</dbReference>
<evidence type="ECO:0000259" key="9">
    <source>
        <dbReference type="PROSITE" id="PS51384"/>
    </source>
</evidence>
<dbReference type="AlphaFoldDB" id="A0A1P8F5H1"/>
<keyword evidence="5" id="KW-0274">FAD</keyword>
<comment type="cofactor">
    <cofactor evidence="1">
        <name>FAD</name>
        <dbReference type="ChEBI" id="CHEBI:57692"/>
    </cofactor>
</comment>
<keyword evidence="6" id="KW-0560">Oxidoreductase</keyword>
<dbReference type="GO" id="GO:0051537">
    <property type="term" value="F:2 iron, 2 sulfur cluster binding"/>
    <property type="evidence" value="ECO:0007669"/>
    <property type="project" value="UniProtKB-KW"/>
</dbReference>
<dbReference type="PROSITE" id="PS51384">
    <property type="entry name" value="FAD_FR"/>
    <property type="match status" value="1"/>
</dbReference>
<dbReference type="STRING" id="1839801.Dform_00364"/>
<dbReference type="Pfam" id="PF00970">
    <property type="entry name" value="FAD_binding_6"/>
    <property type="match status" value="1"/>
</dbReference>
<keyword evidence="2" id="KW-0285">Flavoprotein</keyword>
<evidence type="ECO:0000256" key="2">
    <source>
        <dbReference type="ARBA" id="ARBA00022630"/>
    </source>
</evidence>
<evidence type="ECO:0000313" key="11">
    <source>
        <dbReference type="Proteomes" id="UP000185934"/>
    </source>
</evidence>